<evidence type="ECO:0000256" key="1">
    <source>
        <dbReference type="SAM" id="Coils"/>
    </source>
</evidence>
<accession>A0A4Q1HP13</accession>
<evidence type="ECO:0000313" key="3">
    <source>
        <dbReference type="EMBL" id="RXN92401.1"/>
    </source>
</evidence>
<feature type="compositionally biased region" description="Low complexity" evidence="2">
    <location>
        <begin position="177"/>
        <end position="198"/>
    </location>
</feature>
<keyword evidence="1" id="KW-0175">Coiled coil</keyword>
<comment type="caution">
    <text evidence="3">The sequence shown here is derived from an EMBL/GenBank/DDBJ whole genome shotgun (WGS) entry which is preliminary data.</text>
</comment>
<feature type="region of interest" description="Disordered" evidence="2">
    <location>
        <begin position="170"/>
        <end position="217"/>
    </location>
</feature>
<sequence length="232" mass="25767">MVRIREWIYSCFPRFAAFVGVTRARTEFYDAMASMAVKASERLAKAEHELQIKQMECEQWRVRCETLNARVAAWEQVSSDAFDALRAARAGDITYTDELDRAEADNLALLKDLKQRLDDCDLEQAWRNALADFDFTLREHLGDLGSGPSSGGTENVQVLDADATALTAKAMTRWPSDDSGISTSTSSSSTRSSLADSTLVAIDPQPDSQMPRGRRHAMPLVPSRTFKPTVID</sequence>
<protein>
    <submittedName>
        <fullName evidence="3">Uncharacterized protein</fullName>
    </submittedName>
</protein>
<reference evidence="3 4" key="1">
    <citation type="journal article" date="2017" name="Int. J. Syst. Evol. Microbiol.">
        <title>Achromobacter aloeverae sp. nov., isolated from the root of Aloe vera (L.) Burm.f.</title>
        <authorList>
            <person name="Kuncharoen N."/>
            <person name="Muramatsu Y."/>
            <person name="Shibata C."/>
            <person name="Kamakura Y."/>
            <person name="Nakagawa Y."/>
            <person name="Tanasupawat S."/>
        </authorList>
    </citation>
    <scope>NUCLEOTIDE SEQUENCE [LARGE SCALE GENOMIC DNA]</scope>
    <source>
        <strain evidence="3 4">AVA-1</strain>
    </source>
</reference>
<feature type="coiled-coil region" evidence="1">
    <location>
        <begin position="36"/>
        <end position="63"/>
    </location>
</feature>
<name>A0A4Q1HP13_9BURK</name>
<evidence type="ECO:0000313" key="4">
    <source>
        <dbReference type="Proteomes" id="UP000290849"/>
    </source>
</evidence>
<gene>
    <name evidence="3" type="ORF">C7R54_01185</name>
</gene>
<proteinExistence type="predicted"/>
<keyword evidence="4" id="KW-1185">Reference proteome</keyword>
<dbReference type="AlphaFoldDB" id="A0A4Q1HP13"/>
<evidence type="ECO:0000256" key="2">
    <source>
        <dbReference type="SAM" id="MobiDB-lite"/>
    </source>
</evidence>
<dbReference type="EMBL" id="PYAL01000001">
    <property type="protein sequence ID" value="RXN92401.1"/>
    <property type="molecule type" value="Genomic_DNA"/>
</dbReference>
<dbReference type="Proteomes" id="UP000290849">
    <property type="component" value="Unassembled WGS sequence"/>
</dbReference>
<organism evidence="3 4">
    <name type="scientific">Achromobacter aloeverae</name>
    <dbReference type="NCBI Taxonomy" id="1750518"/>
    <lineage>
        <taxon>Bacteria</taxon>
        <taxon>Pseudomonadati</taxon>
        <taxon>Pseudomonadota</taxon>
        <taxon>Betaproteobacteria</taxon>
        <taxon>Burkholderiales</taxon>
        <taxon>Alcaligenaceae</taxon>
        <taxon>Achromobacter</taxon>
    </lineage>
</organism>